<keyword evidence="13" id="KW-0804">Transcription</keyword>
<dbReference type="GO" id="GO:0003677">
    <property type="term" value="F:DNA binding"/>
    <property type="evidence" value="ECO:0007669"/>
    <property type="project" value="UniProtKB-KW"/>
</dbReference>
<feature type="region of interest" description="Disordered" evidence="16">
    <location>
        <begin position="1"/>
        <end position="143"/>
    </location>
</feature>
<keyword evidence="4" id="KW-0949">S-adenosyl-L-methionine</keyword>
<keyword evidence="6" id="KW-0677">Repeat</keyword>
<keyword evidence="14" id="KW-0539">Nucleus</keyword>
<feature type="region of interest" description="Disordered" evidence="16">
    <location>
        <begin position="1072"/>
        <end position="1092"/>
    </location>
</feature>
<keyword evidence="9" id="KW-0156">Chromatin regulator</keyword>
<evidence type="ECO:0000256" key="11">
    <source>
        <dbReference type="ARBA" id="ARBA00023117"/>
    </source>
</evidence>
<evidence type="ECO:0000256" key="13">
    <source>
        <dbReference type="ARBA" id="ARBA00023163"/>
    </source>
</evidence>
<dbReference type="InterPro" id="IPR019787">
    <property type="entry name" value="Znf_PHD-finger"/>
</dbReference>
<evidence type="ECO:0000256" key="6">
    <source>
        <dbReference type="ARBA" id="ARBA00022737"/>
    </source>
</evidence>
<dbReference type="InterPro" id="IPR019786">
    <property type="entry name" value="Zinc_finger_PHD-type_CS"/>
</dbReference>
<dbReference type="PROSITE" id="PS50280">
    <property type="entry name" value="SET"/>
    <property type="match status" value="1"/>
</dbReference>
<dbReference type="InterPro" id="IPR003616">
    <property type="entry name" value="Post-SET_dom"/>
</dbReference>
<evidence type="ECO:0000259" key="20">
    <source>
        <dbReference type="PROSITE" id="PS51058"/>
    </source>
</evidence>
<dbReference type="PROSITE" id="PS50868">
    <property type="entry name" value="POST_SET"/>
    <property type="match status" value="1"/>
</dbReference>
<feature type="domain" description="Post-SET" evidence="19">
    <location>
        <begin position="1448"/>
        <end position="1464"/>
    </location>
</feature>
<feature type="region of interest" description="Disordered" evidence="16">
    <location>
        <begin position="219"/>
        <end position="304"/>
    </location>
</feature>
<keyword evidence="2 22" id="KW-0489">Methyltransferase</keyword>
<evidence type="ECO:0000256" key="15">
    <source>
        <dbReference type="PROSITE-ProRule" id="PRU00509"/>
    </source>
</evidence>
<dbReference type="Proteomes" id="UP001163046">
    <property type="component" value="Unassembled WGS sequence"/>
</dbReference>
<feature type="compositionally biased region" description="Basic and acidic residues" evidence="16">
    <location>
        <begin position="104"/>
        <end position="134"/>
    </location>
</feature>
<dbReference type="OrthoDB" id="308383at2759"/>
<dbReference type="SUPFAM" id="SSF82199">
    <property type="entry name" value="SET domain"/>
    <property type="match status" value="1"/>
</dbReference>
<evidence type="ECO:0000256" key="10">
    <source>
        <dbReference type="ARBA" id="ARBA00023015"/>
    </source>
</evidence>
<reference evidence="22" key="1">
    <citation type="submission" date="2023-01" db="EMBL/GenBank/DDBJ databases">
        <title>Genome assembly of the deep-sea coral Lophelia pertusa.</title>
        <authorList>
            <person name="Herrera S."/>
            <person name="Cordes E."/>
        </authorList>
    </citation>
    <scope>NUCLEOTIDE SEQUENCE</scope>
    <source>
        <strain evidence="22">USNM1676648</strain>
        <tissue evidence="22">Polyp</tissue>
    </source>
</reference>
<keyword evidence="8" id="KW-0862">Zinc</keyword>
<feature type="region of interest" description="Disordered" evidence="16">
    <location>
        <begin position="949"/>
        <end position="972"/>
    </location>
</feature>
<keyword evidence="7 15" id="KW-0863">Zinc-finger</keyword>
<evidence type="ECO:0000259" key="17">
    <source>
        <dbReference type="PROSITE" id="PS50016"/>
    </source>
</evidence>
<gene>
    <name evidence="22" type="primary">KMT2B</name>
    <name evidence="22" type="ORF">OS493_028737</name>
</gene>
<dbReference type="EC" id="2.1.1.354" evidence="22"/>
<feature type="domain" description="SET" evidence="18">
    <location>
        <begin position="1326"/>
        <end position="1442"/>
    </location>
</feature>
<dbReference type="InterPro" id="IPR013083">
    <property type="entry name" value="Znf_RING/FYVE/PHD"/>
</dbReference>
<evidence type="ECO:0000259" key="18">
    <source>
        <dbReference type="PROSITE" id="PS50280"/>
    </source>
</evidence>
<dbReference type="GO" id="GO:0008270">
    <property type="term" value="F:zinc ion binding"/>
    <property type="evidence" value="ECO:0007669"/>
    <property type="project" value="UniProtKB-KW"/>
</dbReference>
<dbReference type="PROSITE" id="PS51058">
    <property type="entry name" value="ZF_CXXC"/>
    <property type="match status" value="1"/>
</dbReference>
<dbReference type="GO" id="GO:0035097">
    <property type="term" value="C:histone methyltransferase complex"/>
    <property type="evidence" value="ECO:0007669"/>
    <property type="project" value="TreeGrafter"/>
</dbReference>
<keyword evidence="3 22" id="KW-0808">Transferase</keyword>
<dbReference type="InterPro" id="IPR011011">
    <property type="entry name" value="Znf_FYVE_PHD"/>
</dbReference>
<dbReference type="PROSITE" id="PS51805">
    <property type="entry name" value="EPHD"/>
    <property type="match status" value="1"/>
</dbReference>
<dbReference type="SMART" id="SM00508">
    <property type="entry name" value="PostSET"/>
    <property type="match status" value="1"/>
</dbReference>
<evidence type="ECO:0000259" key="19">
    <source>
        <dbReference type="PROSITE" id="PS50868"/>
    </source>
</evidence>
<dbReference type="PANTHER" id="PTHR45838">
    <property type="entry name" value="HISTONE-LYSINE-N-METHYLTRANSFERASE 2 KMT2 FAMILY MEMBER"/>
    <property type="match status" value="1"/>
</dbReference>
<name>A0A9W9Y939_9CNID</name>
<feature type="region of interest" description="Disordered" evidence="16">
    <location>
        <begin position="626"/>
        <end position="703"/>
    </location>
</feature>
<evidence type="ECO:0000256" key="9">
    <source>
        <dbReference type="ARBA" id="ARBA00022853"/>
    </source>
</evidence>
<evidence type="ECO:0000256" key="4">
    <source>
        <dbReference type="ARBA" id="ARBA00022691"/>
    </source>
</evidence>
<dbReference type="PANTHER" id="PTHR45838:SF4">
    <property type="entry name" value="HISTONE-LYSINE N-METHYLTRANSFERASE TRITHORAX"/>
    <property type="match status" value="1"/>
</dbReference>
<evidence type="ECO:0000256" key="5">
    <source>
        <dbReference type="ARBA" id="ARBA00022723"/>
    </source>
</evidence>
<feature type="compositionally biased region" description="Basic and acidic residues" evidence="16">
    <location>
        <begin position="34"/>
        <end position="46"/>
    </location>
</feature>
<dbReference type="PROSITE" id="PS50016">
    <property type="entry name" value="ZF_PHD_2"/>
    <property type="match status" value="2"/>
</dbReference>
<evidence type="ECO:0000313" key="23">
    <source>
        <dbReference type="Proteomes" id="UP001163046"/>
    </source>
</evidence>
<dbReference type="InterPro" id="IPR003889">
    <property type="entry name" value="FYrich_C"/>
</dbReference>
<evidence type="ECO:0000256" key="8">
    <source>
        <dbReference type="ARBA" id="ARBA00022833"/>
    </source>
</evidence>
<dbReference type="PROSITE" id="PS51543">
    <property type="entry name" value="FYRC"/>
    <property type="match status" value="1"/>
</dbReference>
<keyword evidence="11" id="KW-0103">Bromodomain</keyword>
<evidence type="ECO:0000313" key="22">
    <source>
        <dbReference type="EMBL" id="KAJ7326015.1"/>
    </source>
</evidence>
<dbReference type="CDD" id="cd19170">
    <property type="entry name" value="SET_KMT2A_2B"/>
    <property type="match status" value="1"/>
</dbReference>
<evidence type="ECO:0000256" key="16">
    <source>
        <dbReference type="SAM" id="MobiDB-lite"/>
    </source>
</evidence>
<dbReference type="FunFam" id="3.30.40.10:FF:000002">
    <property type="entry name" value="Histone-lysine N-methyltransferase"/>
    <property type="match status" value="1"/>
</dbReference>
<sequence>MFKSKRLQELQEKMDDETTADGMMAEETSSGEIISRRDSKDRRPEEGEVCANSDNERSSRPRSRRQSQEQGGNHADEGQEPVALKKKKRVHGKKTSLSRLQALKNDDGIHSSSEDEESHKPLSQVKRDIKKERVEEPEEPEELTERVVKRIIKVVKKIRTKSGETKTKVVKIIKKIGLRRKVPLQPGRRRIRCGNCSGCRIKRDCGDCRWCKDKPKFGGPGTSKQSCVNRKCVNPQPPKPKGGSATRAEKADSNVTVKRKLPPKKENGLKLKYSKKGQGQRQGQSSSSAKKPAAHVKPPPFGRRQALVDNRHLVKLPWSDNSTEEEIWKEGFAVCFYSWCAQCGEGTLLSLWQQGQGKALMCDRCQRGYHVECLGPCYPTEPEGEDDVWVCGRCVQCTNCGRRTAGDNPEALWMLEFTHCQDCGRQREQDNFCPLCDKCYSDDDFESKMVHCVECDHWVHAECQGITVDQYECLSDLPDSVQFLCKQCCEDQIVDEIKSCKAYEQFTSHFEQLQADNGYPKDLGCNFGKVKDQTYITVESFCEEVTKVLDKVFRLVETDPLLTKQWSSLYITFCKELASMFPWHKLKSKVDDEENEENRQPCPPNGIIGPSISYEVWDHCYVSLKDSQEKSETPPEMKPPSPCSETLQDSSLSTEQETNAEEVKMVTDNNQDQQKEQIASEEPMETDSKVDEQQQQEQETTNLEDTDKRKCLLCSAMRDADSPDAGRLLGCGLDEWVHVNCGLWSAEVFEDDEGRLQNVQAAISRGKQMKCEHCGEVGATVGCCEPRCPMNYHFMCARKTKAEFQDDKKVYCAQHSFRVERKLLMENDDFCVERRVCVDMSKIRATKKLSRGFEAHSINLVQGSLTVENMGKLSEYSDTKQTLYPISYRTSRLYWSVKDPTKRCRYFCTVEEKVLKSTRKKPQQEIKDLIDQQHLHKVISHEEVNKKDKLPKNMSSSHGDAKNMAAPLRNNTTSDYLNSSYGKKLKRIAPHPGPSLINHSVFPGVLFKDTNLGATGAHIAKLRRILPAPQKSLPSSPTQSPRKLIEHLNRQTNHLPAIINPVYVEKSSPTAACASQKATTPSRSRKTPPAAKRTISFEDSIPQTVRQLNCDHEVVAKSGDGKLPNSPVKEKSAKSWLVSRREQENALLSEELCVSFVITSDDGIRIEANTCEAAWKQVFDMVQEARIDRHMKMVPFAGVNGKAMFGVHQESVVSMLEQLPGAHQLKEYSFKYNPSFDVRLEETQALKENPHGCARAEEFDRTKKYDMFAFLASIHRVAPQMAESTEDQDNNEQMRDGPMTVKRPTCLDLPMAMRYRHLKQCSFNKDAVAVYRSPIHGRGLFCTRNIAAGEMVIEYSGMLVRSVLTDKREKYYESKGIGCYMFRVDGTFVVDATMCGNAARFINHSCECNCYSRVINVDGQKKIIIFASRSISRGEELTYDYKFPIEDEKLPCLCTSKHCRKYLN</sequence>
<dbReference type="InterPro" id="IPR036427">
    <property type="entry name" value="Bromodomain-like_sf"/>
</dbReference>
<evidence type="ECO:0000256" key="3">
    <source>
        <dbReference type="ARBA" id="ARBA00022679"/>
    </source>
</evidence>
<feature type="compositionally biased region" description="Basic and acidic residues" evidence="16">
    <location>
        <begin position="1"/>
        <end position="13"/>
    </location>
</feature>
<proteinExistence type="predicted"/>
<feature type="compositionally biased region" description="Basic residues" evidence="16">
    <location>
        <begin position="84"/>
        <end position="96"/>
    </location>
</feature>
<dbReference type="EMBL" id="MU827805">
    <property type="protein sequence ID" value="KAJ7326015.1"/>
    <property type="molecule type" value="Genomic_DNA"/>
</dbReference>
<evidence type="ECO:0000256" key="14">
    <source>
        <dbReference type="ARBA" id="ARBA00023242"/>
    </source>
</evidence>
<dbReference type="Gene3D" id="3.30.40.10">
    <property type="entry name" value="Zinc/RING finger domain, C3HC4 (zinc finger)"/>
    <property type="match status" value="3"/>
</dbReference>
<dbReference type="Pfam" id="PF02008">
    <property type="entry name" value="zf-CXXC"/>
    <property type="match status" value="1"/>
</dbReference>
<feature type="compositionally biased region" description="Low complexity" evidence="16">
    <location>
        <begin position="276"/>
        <end position="291"/>
    </location>
</feature>
<dbReference type="SUPFAM" id="SSF57903">
    <property type="entry name" value="FYVE/PHD zinc finger"/>
    <property type="match status" value="2"/>
</dbReference>
<evidence type="ECO:0000256" key="12">
    <source>
        <dbReference type="ARBA" id="ARBA00023125"/>
    </source>
</evidence>
<accession>A0A9W9Y939</accession>
<protein>
    <submittedName>
        <fullName evidence="22">Histone methyltransferase (H3-K4 specific)</fullName>
        <ecNumber evidence="22">2.1.1.354</ecNumber>
    </submittedName>
</protein>
<dbReference type="InterPro" id="IPR002857">
    <property type="entry name" value="Znf_CXXC"/>
</dbReference>
<feature type="domain" description="PHD-type" evidence="21">
    <location>
        <begin position="708"/>
        <end position="816"/>
    </location>
</feature>
<comment type="caution">
    <text evidence="22">The sequence shown here is derived from an EMBL/GenBank/DDBJ whole genome shotgun (WGS) entry which is preliminary data.</text>
</comment>
<dbReference type="InterPro" id="IPR001965">
    <property type="entry name" value="Znf_PHD"/>
</dbReference>
<dbReference type="PROSITE" id="PS51542">
    <property type="entry name" value="FYRN"/>
    <property type="match status" value="1"/>
</dbReference>
<dbReference type="GO" id="GO:0045893">
    <property type="term" value="P:positive regulation of DNA-templated transcription"/>
    <property type="evidence" value="ECO:0007669"/>
    <property type="project" value="TreeGrafter"/>
</dbReference>
<dbReference type="Gene3D" id="3.30.160.360">
    <property type="match status" value="2"/>
</dbReference>
<dbReference type="Gene3D" id="1.20.920.10">
    <property type="entry name" value="Bromodomain-like"/>
    <property type="match status" value="1"/>
</dbReference>
<dbReference type="Pfam" id="PF05965">
    <property type="entry name" value="FYRC"/>
    <property type="match status" value="1"/>
</dbReference>
<dbReference type="SMART" id="SM00542">
    <property type="entry name" value="FYRC"/>
    <property type="match status" value="1"/>
</dbReference>
<dbReference type="SMART" id="SM00317">
    <property type="entry name" value="SET"/>
    <property type="match status" value="1"/>
</dbReference>
<dbReference type="PROSITE" id="PS01359">
    <property type="entry name" value="ZF_PHD_1"/>
    <property type="match status" value="1"/>
</dbReference>
<dbReference type="SMART" id="SM00541">
    <property type="entry name" value="FYRN"/>
    <property type="match status" value="1"/>
</dbReference>
<dbReference type="InterPro" id="IPR003888">
    <property type="entry name" value="FYrich_N"/>
</dbReference>
<keyword evidence="5" id="KW-0479">Metal-binding</keyword>
<dbReference type="Pfam" id="PF05964">
    <property type="entry name" value="FYRN"/>
    <property type="match status" value="1"/>
</dbReference>
<dbReference type="InterPro" id="IPR047219">
    <property type="entry name" value="KMT2A_2B_SET"/>
</dbReference>
<feature type="compositionally biased region" description="Basic and acidic residues" evidence="16">
    <location>
        <begin position="626"/>
        <end position="635"/>
    </location>
</feature>
<evidence type="ECO:0000256" key="2">
    <source>
        <dbReference type="ARBA" id="ARBA00022603"/>
    </source>
</evidence>
<keyword evidence="12" id="KW-0238">DNA-binding</keyword>
<evidence type="ECO:0000259" key="21">
    <source>
        <dbReference type="PROSITE" id="PS51805"/>
    </source>
</evidence>
<dbReference type="Pfam" id="PF00856">
    <property type="entry name" value="SET"/>
    <property type="match status" value="1"/>
</dbReference>
<feature type="domain" description="CXXC-type" evidence="20">
    <location>
        <begin position="186"/>
        <end position="233"/>
    </location>
</feature>
<dbReference type="InterPro" id="IPR046341">
    <property type="entry name" value="SET_dom_sf"/>
</dbReference>
<organism evidence="22 23">
    <name type="scientific">Desmophyllum pertusum</name>
    <dbReference type="NCBI Taxonomy" id="174260"/>
    <lineage>
        <taxon>Eukaryota</taxon>
        <taxon>Metazoa</taxon>
        <taxon>Cnidaria</taxon>
        <taxon>Anthozoa</taxon>
        <taxon>Hexacorallia</taxon>
        <taxon>Scleractinia</taxon>
        <taxon>Caryophylliina</taxon>
        <taxon>Caryophylliidae</taxon>
        <taxon>Desmophyllum</taxon>
    </lineage>
</organism>
<keyword evidence="23" id="KW-1185">Reference proteome</keyword>
<dbReference type="SMART" id="SM00249">
    <property type="entry name" value="PHD"/>
    <property type="match status" value="3"/>
</dbReference>
<evidence type="ECO:0000256" key="1">
    <source>
        <dbReference type="ARBA" id="ARBA00004123"/>
    </source>
</evidence>
<dbReference type="Pfam" id="PF13771">
    <property type="entry name" value="zf-HC5HC2H"/>
    <property type="match status" value="1"/>
</dbReference>
<feature type="compositionally biased region" description="Polar residues" evidence="16">
    <location>
        <begin position="643"/>
        <end position="657"/>
    </location>
</feature>
<dbReference type="Gene3D" id="2.170.270.10">
    <property type="entry name" value="SET domain"/>
    <property type="match status" value="1"/>
</dbReference>
<dbReference type="InterPro" id="IPR001214">
    <property type="entry name" value="SET_dom"/>
</dbReference>
<dbReference type="FunFam" id="2.170.270.10:FF:000004">
    <property type="entry name" value="Histone-lysine N-methyltransferase"/>
    <property type="match status" value="1"/>
</dbReference>
<dbReference type="GO" id="GO:0140999">
    <property type="term" value="F:histone H3K4 trimethyltransferase activity"/>
    <property type="evidence" value="ECO:0007669"/>
    <property type="project" value="UniProtKB-EC"/>
</dbReference>
<evidence type="ECO:0000256" key="7">
    <source>
        <dbReference type="ARBA" id="ARBA00022771"/>
    </source>
</evidence>
<keyword evidence="10" id="KW-0805">Transcription regulation</keyword>
<dbReference type="Pfam" id="PF00628">
    <property type="entry name" value="PHD"/>
    <property type="match status" value="1"/>
</dbReference>
<dbReference type="CDD" id="cd15508">
    <property type="entry name" value="PHD3_KMT2A_like"/>
    <property type="match status" value="1"/>
</dbReference>
<dbReference type="GO" id="GO:0032259">
    <property type="term" value="P:methylation"/>
    <property type="evidence" value="ECO:0007669"/>
    <property type="project" value="UniProtKB-KW"/>
</dbReference>
<feature type="domain" description="PHD-type" evidence="17">
    <location>
        <begin position="337"/>
        <end position="397"/>
    </location>
</feature>
<feature type="domain" description="PHD-type" evidence="17">
    <location>
        <begin position="430"/>
        <end position="491"/>
    </location>
</feature>
<dbReference type="InterPro" id="IPR034732">
    <property type="entry name" value="EPHD"/>
</dbReference>
<comment type="subcellular location">
    <subcellularLocation>
        <location evidence="1">Nucleus</location>
    </subcellularLocation>
</comment>